<evidence type="ECO:0000313" key="4">
    <source>
        <dbReference type="Proteomes" id="UP001179952"/>
    </source>
</evidence>
<dbReference type="InterPro" id="IPR001005">
    <property type="entry name" value="SANT/Myb"/>
</dbReference>
<dbReference type="PANTHER" id="PTHR33492:SF4">
    <property type="entry name" value="OS02G0174300 PROTEIN"/>
    <property type="match status" value="1"/>
</dbReference>
<dbReference type="PROSITE" id="PS50090">
    <property type="entry name" value="MYB_LIKE"/>
    <property type="match status" value="1"/>
</dbReference>
<reference evidence="3" key="2">
    <citation type="submission" date="2023-06" db="EMBL/GenBank/DDBJ databases">
        <authorList>
            <person name="Ma L."/>
            <person name="Liu K.-W."/>
            <person name="Li Z."/>
            <person name="Hsiao Y.-Y."/>
            <person name="Qi Y."/>
            <person name="Fu T."/>
            <person name="Tang G."/>
            <person name="Zhang D."/>
            <person name="Sun W.-H."/>
            <person name="Liu D.-K."/>
            <person name="Li Y."/>
            <person name="Chen G.-Z."/>
            <person name="Liu X.-D."/>
            <person name="Liao X.-Y."/>
            <person name="Jiang Y.-T."/>
            <person name="Yu X."/>
            <person name="Hao Y."/>
            <person name="Huang J."/>
            <person name="Zhao X.-W."/>
            <person name="Ke S."/>
            <person name="Chen Y.-Y."/>
            <person name="Wu W.-L."/>
            <person name="Hsu J.-L."/>
            <person name="Lin Y.-F."/>
            <person name="Huang M.-D."/>
            <person name="Li C.-Y."/>
            <person name="Huang L."/>
            <person name="Wang Z.-W."/>
            <person name="Zhao X."/>
            <person name="Zhong W.-Y."/>
            <person name="Peng D.-H."/>
            <person name="Ahmad S."/>
            <person name="Lan S."/>
            <person name="Zhang J.-S."/>
            <person name="Tsai W.-C."/>
            <person name="Van De Peer Y."/>
            <person name="Liu Z.-J."/>
        </authorList>
    </citation>
    <scope>NUCLEOTIDE SEQUENCE</scope>
    <source>
        <strain evidence="3">SCP</strain>
        <tissue evidence="3">Leaves</tissue>
    </source>
</reference>
<organism evidence="3 4">
    <name type="scientific">Acorus gramineus</name>
    <name type="common">Dwarf sweet flag</name>
    <dbReference type="NCBI Taxonomy" id="55184"/>
    <lineage>
        <taxon>Eukaryota</taxon>
        <taxon>Viridiplantae</taxon>
        <taxon>Streptophyta</taxon>
        <taxon>Embryophyta</taxon>
        <taxon>Tracheophyta</taxon>
        <taxon>Spermatophyta</taxon>
        <taxon>Magnoliopsida</taxon>
        <taxon>Liliopsida</taxon>
        <taxon>Acoraceae</taxon>
        <taxon>Acorus</taxon>
    </lineage>
</organism>
<dbReference type="Pfam" id="PF13837">
    <property type="entry name" value="Myb_DNA-bind_4"/>
    <property type="match status" value="1"/>
</dbReference>
<dbReference type="Proteomes" id="UP001179952">
    <property type="component" value="Unassembled WGS sequence"/>
</dbReference>
<evidence type="ECO:0000259" key="2">
    <source>
        <dbReference type="PROSITE" id="PS50090"/>
    </source>
</evidence>
<dbReference type="AlphaFoldDB" id="A0AAV9BIX8"/>
<feature type="region of interest" description="Disordered" evidence="1">
    <location>
        <begin position="1"/>
        <end position="35"/>
    </location>
</feature>
<evidence type="ECO:0000313" key="3">
    <source>
        <dbReference type="EMBL" id="KAK1276540.1"/>
    </source>
</evidence>
<proteinExistence type="predicted"/>
<sequence>MEPHTPTKKMGVVVGTSQMTSPQSSSLSRRTRSQAAPDWNSQELLVLVSQIASINSEFKKTLSSCQKWKMVSENLMEYGFVRPSSQCRSKWNSLVEDHRKIINWEVCYGSGSYWSLESERRVELKLPVFSDKEVFGLVDDVLREAQMNVEVDNDPGDTIVVEDEELPLLEFGSWNTTPSQLQKRNKEMMVQKWHMSRQLQRMSPKKAAYTRRNVKNTERVKLLRKTQQLVECSMDTPALPWINETETMQETVQKPHENLYQLVGNSELIIVKPDDNITEMERDNAEPQLKSCEKTTAVNDLQEIEQRPDMNLQRLREDSEKVIQMDERLHENPHQDIEDSEQSITIKPENNNAEMAENVQENLEQQKEGSEEAKTAKPLSDDTVGVQEMALKLQENFKEASFARPQNDKREKLQEMSQRLQEKAQAVHAILSGELIDGSHDAVSMGMEMEFVRLQGDELIRILQDVVEMLGTN</sequence>
<gene>
    <name evidence="3" type="ORF">QJS04_geneDACA004159</name>
</gene>
<accession>A0AAV9BIX8</accession>
<keyword evidence="4" id="KW-1185">Reference proteome</keyword>
<dbReference type="Gene3D" id="1.10.10.60">
    <property type="entry name" value="Homeodomain-like"/>
    <property type="match status" value="1"/>
</dbReference>
<feature type="domain" description="Myb-like" evidence="2">
    <location>
        <begin position="39"/>
        <end position="95"/>
    </location>
</feature>
<protein>
    <recommendedName>
        <fullName evidence="2">Myb-like domain-containing protein</fullName>
    </recommendedName>
</protein>
<dbReference type="InterPro" id="IPR044822">
    <property type="entry name" value="Myb_DNA-bind_4"/>
</dbReference>
<comment type="caution">
    <text evidence="3">The sequence shown here is derived from an EMBL/GenBank/DDBJ whole genome shotgun (WGS) entry which is preliminary data.</text>
</comment>
<feature type="compositionally biased region" description="Low complexity" evidence="1">
    <location>
        <begin position="16"/>
        <end position="28"/>
    </location>
</feature>
<dbReference type="PANTHER" id="PTHR33492">
    <property type="entry name" value="OSJNBA0043A12.37 PROTEIN-RELATED"/>
    <property type="match status" value="1"/>
</dbReference>
<dbReference type="EMBL" id="JAUJYN010000003">
    <property type="protein sequence ID" value="KAK1276540.1"/>
    <property type="molecule type" value="Genomic_DNA"/>
</dbReference>
<reference evidence="3" key="1">
    <citation type="journal article" date="2023" name="Nat. Commun.">
        <title>Diploid and tetraploid genomes of Acorus and the evolution of monocots.</title>
        <authorList>
            <person name="Ma L."/>
            <person name="Liu K.W."/>
            <person name="Li Z."/>
            <person name="Hsiao Y.Y."/>
            <person name="Qi Y."/>
            <person name="Fu T."/>
            <person name="Tang G.D."/>
            <person name="Zhang D."/>
            <person name="Sun W.H."/>
            <person name="Liu D.K."/>
            <person name="Li Y."/>
            <person name="Chen G.Z."/>
            <person name="Liu X.D."/>
            <person name="Liao X.Y."/>
            <person name="Jiang Y.T."/>
            <person name="Yu X."/>
            <person name="Hao Y."/>
            <person name="Huang J."/>
            <person name="Zhao X.W."/>
            <person name="Ke S."/>
            <person name="Chen Y.Y."/>
            <person name="Wu W.L."/>
            <person name="Hsu J.L."/>
            <person name="Lin Y.F."/>
            <person name="Huang M.D."/>
            <person name="Li C.Y."/>
            <person name="Huang L."/>
            <person name="Wang Z.W."/>
            <person name="Zhao X."/>
            <person name="Zhong W.Y."/>
            <person name="Peng D.H."/>
            <person name="Ahmad S."/>
            <person name="Lan S."/>
            <person name="Zhang J.S."/>
            <person name="Tsai W.C."/>
            <person name="Van de Peer Y."/>
            <person name="Liu Z.J."/>
        </authorList>
    </citation>
    <scope>NUCLEOTIDE SEQUENCE</scope>
    <source>
        <strain evidence="3">SCP</strain>
    </source>
</reference>
<evidence type="ECO:0000256" key="1">
    <source>
        <dbReference type="SAM" id="MobiDB-lite"/>
    </source>
</evidence>
<name>A0AAV9BIX8_ACOGR</name>